<evidence type="ECO:0000256" key="1">
    <source>
        <dbReference type="SAM" id="Phobius"/>
    </source>
</evidence>
<dbReference type="PIRSF" id="PIRSF038991">
    <property type="entry name" value="Protein_AbrB"/>
    <property type="match status" value="1"/>
</dbReference>
<dbReference type="EMBL" id="AP009384">
    <property type="protein sequence ID" value="BAF90686.1"/>
    <property type="molecule type" value="Genomic_DNA"/>
</dbReference>
<dbReference type="KEGG" id="azc:AZC_4688"/>
<dbReference type="InterPro" id="IPR017516">
    <property type="entry name" value="AbrB_dup"/>
</dbReference>
<evidence type="ECO:0000313" key="3">
    <source>
        <dbReference type="Proteomes" id="UP000000270"/>
    </source>
</evidence>
<dbReference type="GO" id="GO:0010468">
    <property type="term" value="P:regulation of gene expression"/>
    <property type="evidence" value="ECO:0007669"/>
    <property type="project" value="InterPro"/>
</dbReference>
<feature type="transmembrane region" description="Helical" evidence="1">
    <location>
        <begin position="266"/>
        <end position="291"/>
    </location>
</feature>
<reference evidence="2 3" key="1">
    <citation type="journal article" date="2007" name="Appl. Environ. Microbiol.">
        <title>Rhizobial factors required for stem nodule maturation and maintenance in Sesbania rostrata-Azorhizobium caulinodans ORS571 symbiosis.</title>
        <authorList>
            <person name="Suzuki S."/>
            <person name="Aono T."/>
            <person name="Lee KB."/>
            <person name="Suzuki T."/>
            <person name="Liu CT."/>
            <person name="Miwa H."/>
            <person name="Wakao S."/>
            <person name="Iki T."/>
            <person name="Oyaizu H."/>
        </authorList>
    </citation>
    <scope>NUCLEOTIDE SEQUENCE [LARGE SCALE GENOMIC DNA]</scope>
    <source>
        <strain evidence="3">ATCC 43989 / DSM 5975 / JCM 20966 / LMG 6465 / NBRC 14845 / NCIMB 13405 / ORS 571</strain>
    </source>
</reference>
<reference evidence="2 3" key="6">
    <citation type="journal article" date="2011" name="Appl. Environ. Microbiol.">
        <title>Involvement of the azorhizobial chromosome partition gene (parA) in the onset of bacteroid differentiation during Sesbania rostrata stem nodule development.</title>
        <authorList>
            <person name="Liu CT."/>
            <person name="Lee KB."/>
            <person name="Wang YS."/>
            <person name="Peng MH."/>
            <person name="Lee KT."/>
            <person name="Suzuki S."/>
            <person name="Suzuki T."/>
            <person name="Oyaizu H."/>
        </authorList>
    </citation>
    <scope>NUCLEOTIDE SEQUENCE [LARGE SCALE GENOMIC DNA]</scope>
    <source>
        <strain evidence="3">ATCC 43989 / DSM 5975 / JCM 20966 / LMG 6465 / NBRC 14845 / NCIMB 13405 / ORS 571</strain>
    </source>
</reference>
<keyword evidence="1" id="KW-0812">Transmembrane</keyword>
<feature type="transmembrane region" description="Helical" evidence="1">
    <location>
        <begin position="89"/>
        <end position="111"/>
    </location>
</feature>
<keyword evidence="1" id="KW-0472">Membrane</keyword>
<dbReference type="GO" id="GO:0016020">
    <property type="term" value="C:membrane"/>
    <property type="evidence" value="ECO:0007669"/>
    <property type="project" value="InterPro"/>
</dbReference>
<dbReference type="eggNOG" id="COG3180">
    <property type="taxonomic scope" value="Bacteria"/>
</dbReference>
<proteinExistence type="predicted"/>
<feature type="transmembrane region" description="Helical" evidence="1">
    <location>
        <begin position="233"/>
        <end position="254"/>
    </location>
</feature>
<dbReference type="Proteomes" id="UP000000270">
    <property type="component" value="Chromosome"/>
</dbReference>
<protein>
    <submittedName>
        <fullName evidence="2">Putative ammonia monooxygenase</fullName>
    </submittedName>
</protein>
<feature type="transmembrane region" description="Helical" evidence="1">
    <location>
        <begin position="156"/>
        <end position="176"/>
    </location>
</feature>
<dbReference type="Pfam" id="PF05145">
    <property type="entry name" value="AbrB"/>
    <property type="match status" value="1"/>
</dbReference>
<feature type="transmembrane region" description="Helical" evidence="1">
    <location>
        <begin position="64"/>
        <end position="83"/>
    </location>
</feature>
<name>A8I216_AZOC5</name>
<keyword evidence="1" id="KW-1133">Transmembrane helix</keyword>
<feature type="transmembrane region" description="Helical" evidence="1">
    <location>
        <begin position="210"/>
        <end position="227"/>
    </location>
</feature>
<dbReference type="PANTHER" id="PTHR38457:SF1">
    <property type="entry name" value="REGULATOR ABRB-RELATED"/>
    <property type="match status" value="1"/>
</dbReference>
<keyword evidence="2" id="KW-0560">Oxidoreductase</keyword>
<reference evidence="2 3" key="3">
    <citation type="journal article" date="2008" name="BMC Genomics">
        <title>The genome of the versatile nitrogen fixer Azorhizobium caulinodans ORS571.</title>
        <authorList>
            <person name="Lee KB."/>
            <person name="Backer P.D."/>
            <person name="Aono T."/>
            <person name="Liu CT."/>
            <person name="Suzuki S."/>
            <person name="Suzuki T."/>
            <person name="Kaneko T."/>
            <person name="Yamada M."/>
            <person name="Tabata S."/>
            <person name="Kupfer D.M."/>
            <person name="Najar F.Z."/>
            <person name="Wiley G.B."/>
            <person name="Roe B."/>
            <person name="Binnewies T.T."/>
            <person name="Ussery D.W."/>
            <person name="D'Haeze W."/>
            <person name="Herder J.D."/>
            <person name="Gevers D."/>
            <person name="Vereecke D."/>
            <person name="Holsters M."/>
            <person name="Oyaizu H."/>
        </authorList>
    </citation>
    <scope>NUCLEOTIDE SEQUENCE [LARGE SCALE GENOMIC DNA]</scope>
    <source>
        <strain evidence="3">ATCC 43989 / DSM 5975 / JCM 20966 / LMG 6465 / NBRC 14845 / NCIMB 13405 / ORS 571</strain>
    </source>
</reference>
<dbReference type="HOGENOM" id="CLU_050210_2_1_5"/>
<organism evidence="2 3">
    <name type="scientific">Azorhizobium caulinodans (strain ATCC 43989 / DSM 5975 / JCM 20966 / LMG 6465 / NBRC 14845 / NCIMB 13405 / ORS 571)</name>
    <dbReference type="NCBI Taxonomy" id="438753"/>
    <lineage>
        <taxon>Bacteria</taxon>
        <taxon>Pseudomonadati</taxon>
        <taxon>Pseudomonadota</taxon>
        <taxon>Alphaproteobacteria</taxon>
        <taxon>Hyphomicrobiales</taxon>
        <taxon>Xanthobacteraceae</taxon>
        <taxon>Azorhizobium</taxon>
    </lineage>
</organism>
<feature type="transmembrane region" description="Helical" evidence="1">
    <location>
        <begin position="40"/>
        <end position="57"/>
    </location>
</feature>
<feature type="transmembrane region" description="Helical" evidence="1">
    <location>
        <begin position="328"/>
        <end position="348"/>
    </location>
</feature>
<dbReference type="STRING" id="438753.AZC_4688"/>
<gene>
    <name evidence="2" type="ordered locus">AZC_4688</name>
</gene>
<reference evidence="2 3" key="5">
    <citation type="journal article" date="2010" name="Appl. Environ. Microbiol.">
        <title>phrR-like gene praR of Azorhizobium caulinodans ORS571 is essential for symbiosis with Sesbania rostrata and is involved in expression of reb genes.</title>
        <authorList>
            <person name="Akiba N."/>
            <person name="Aono T."/>
            <person name="Toyazaki H."/>
            <person name="Sato S."/>
            <person name="Oyaizu H."/>
        </authorList>
    </citation>
    <scope>NUCLEOTIDE SEQUENCE [LARGE SCALE GENOMIC DNA]</scope>
    <source>
        <strain evidence="3">ATCC 43989 / DSM 5975 / JCM 20966 / LMG 6465 / NBRC 14845 / NCIMB 13405 / ORS 571</strain>
    </source>
</reference>
<sequence length="354" mass="36310">MVRRPRLDQRLWLTTLVTLALATAGGGAFAAMHLPAPWMSGALVAVTLWVLAGRPAVVPAPLRILTYVVLGASMGGALTPQSLAQASAWPLSMGFLVLNVVAVVAACVFYFRRVAGWDLASALYASTPGALSAVMALAESTSADLRKVAFSQGLRLFLLVVGLPNLLNVIGLDAAAPPAAVAAEPMVGLAELLAASAILGLLFDRLHVPGGLLLGAMAASAALHISGLSTAHIPAVLMIPAYVVLGASVGVRFAGTRMDTLKANIIASLGGFAVAMVISAAFSILAALATGEDTGKMLTAFAPGALETMTALGFALGYDPAFMSAHHLFRFVGLSVALPFASHLLVLLSRNERP</sequence>
<dbReference type="InterPro" id="IPR007820">
    <property type="entry name" value="AbrB_fam"/>
</dbReference>
<dbReference type="PANTHER" id="PTHR38457">
    <property type="entry name" value="REGULATOR ABRB-RELATED"/>
    <property type="match status" value="1"/>
</dbReference>
<dbReference type="AlphaFoldDB" id="A8I216"/>
<evidence type="ECO:0000313" key="2">
    <source>
        <dbReference type="EMBL" id="BAF90686.1"/>
    </source>
</evidence>
<keyword evidence="2" id="KW-0503">Monooxygenase</keyword>
<dbReference type="GO" id="GO:0004497">
    <property type="term" value="F:monooxygenase activity"/>
    <property type="evidence" value="ECO:0007669"/>
    <property type="project" value="UniProtKB-KW"/>
</dbReference>
<feature type="transmembrane region" description="Helical" evidence="1">
    <location>
        <begin position="182"/>
        <end position="203"/>
    </location>
</feature>
<dbReference type="NCBIfam" id="TIGR03082">
    <property type="entry name" value="Gneg_AbrB_dup"/>
    <property type="match status" value="2"/>
</dbReference>
<keyword evidence="3" id="KW-1185">Reference proteome</keyword>
<accession>A8I216</accession>
<reference evidence="3" key="2">
    <citation type="submission" date="2007-04" db="EMBL/GenBank/DDBJ databases">
        <title>Complete genome sequence of the nitrogen-fixing bacterium Azorhizobium caulinodans ORS571.</title>
        <authorList>
            <person name="Lee K.B."/>
            <person name="Backer P.D."/>
            <person name="Aono T."/>
            <person name="Liu C.T."/>
            <person name="Suzuki S."/>
            <person name="Suzuki T."/>
            <person name="Kaneko T."/>
            <person name="Yamada M."/>
            <person name="Tabata S."/>
            <person name="Kupfer D.M."/>
            <person name="Najar F.Z."/>
            <person name="Wiley G.B."/>
            <person name="Roe B."/>
            <person name="Binnewies T."/>
            <person name="Ussery D."/>
            <person name="Vereecke D."/>
            <person name="Gevers D."/>
            <person name="Holsters M."/>
            <person name="Oyaizu H."/>
        </authorList>
    </citation>
    <scope>NUCLEOTIDE SEQUENCE [LARGE SCALE GENOMIC DNA]</scope>
    <source>
        <strain evidence="3">ATCC 43989 / DSM 5975 / JCM 20966 / LMG 6465 / NBRC 14845 / NCIMB 13405 / ORS 571</strain>
    </source>
</reference>
<reference evidence="2 3" key="4">
    <citation type="journal article" date="2009" name="Appl. Environ. Microbiol.">
        <title>Comparative genome-wide transcriptional profiling of Azorhizobium caulinodans ORS571 grown under free-living and symbiotic conditions.</title>
        <authorList>
            <person name="Tsukada S."/>
            <person name="Aono T."/>
            <person name="Akiba N."/>
            <person name="Lee KB."/>
            <person name="Liu CT."/>
            <person name="Toyazaki H."/>
            <person name="Oyaizu H."/>
        </authorList>
    </citation>
    <scope>NUCLEOTIDE SEQUENCE [LARGE SCALE GENOMIC DNA]</scope>
    <source>
        <strain evidence="3">ATCC 43989 / DSM 5975 / JCM 20966 / LMG 6465 / NBRC 14845 / NCIMB 13405 / ORS 571</strain>
    </source>
</reference>